<dbReference type="InterPro" id="IPR007691">
    <property type="entry name" value="LpxD"/>
</dbReference>
<dbReference type="GO" id="GO:0009245">
    <property type="term" value="P:lipid A biosynthetic process"/>
    <property type="evidence" value="ECO:0007669"/>
    <property type="project" value="UniProtKB-UniRule"/>
</dbReference>
<proteinExistence type="inferred from homology"/>
<dbReference type="InterPro" id="IPR011004">
    <property type="entry name" value="Trimer_LpxA-like_sf"/>
</dbReference>
<evidence type="ECO:0000256" key="7">
    <source>
        <dbReference type="HAMAP-Rule" id="MF_00523"/>
    </source>
</evidence>
<keyword evidence="2 7" id="KW-0441">Lipid A biosynthesis</keyword>
<dbReference type="NCBIfam" id="NF002060">
    <property type="entry name" value="PRK00892.1"/>
    <property type="match status" value="1"/>
</dbReference>
<evidence type="ECO:0000256" key="5">
    <source>
        <dbReference type="ARBA" id="ARBA00023098"/>
    </source>
</evidence>
<comment type="similarity">
    <text evidence="7">Belongs to the transferase hexapeptide repeat family. LpxD subfamily.</text>
</comment>
<dbReference type="Gene3D" id="2.160.10.10">
    <property type="entry name" value="Hexapeptide repeat proteins"/>
    <property type="match status" value="1"/>
</dbReference>
<dbReference type="NCBIfam" id="TIGR01853">
    <property type="entry name" value="lipid_A_lpxD"/>
    <property type="match status" value="1"/>
</dbReference>
<dbReference type="GO" id="GO:0103118">
    <property type="term" value="F:UDP-3-O-[(3R)-3-hydroxyacyl]-glucosamine N-acyltransferase activity"/>
    <property type="evidence" value="ECO:0007669"/>
    <property type="project" value="UniProtKB-EC"/>
</dbReference>
<feature type="coiled-coil region" evidence="8">
    <location>
        <begin position="334"/>
        <end position="361"/>
    </location>
</feature>
<dbReference type="InterPro" id="IPR056729">
    <property type="entry name" value="GMPPB_C"/>
</dbReference>
<dbReference type="GO" id="GO:0016410">
    <property type="term" value="F:N-acyltransferase activity"/>
    <property type="evidence" value="ECO:0007669"/>
    <property type="project" value="InterPro"/>
</dbReference>
<evidence type="ECO:0000256" key="4">
    <source>
        <dbReference type="ARBA" id="ARBA00022737"/>
    </source>
</evidence>
<evidence type="ECO:0000259" key="9">
    <source>
        <dbReference type="Pfam" id="PF04613"/>
    </source>
</evidence>
<dbReference type="AlphaFoldDB" id="A0A951PBS9"/>
<evidence type="ECO:0000256" key="2">
    <source>
        <dbReference type="ARBA" id="ARBA00022556"/>
    </source>
</evidence>
<dbReference type="Pfam" id="PF25087">
    <property type="entry name" value="GMPPB_C"/>
    <property type="match status" value="1"/>
</dbReference>
<dbReference type="Proteomes" id="UP000707356">
    <property type="component" value="Unassembled WGS sequence"/>
</dbReference>
<keyword evidence="1 7" id="KW-0444">Lipid biosynthesis</keyword>
<feature type="domain" description="UDP-3-O-[3-hydroxymyristoyl] glucosamine N-acyltransferase non-repeat region" evidence="9">
    <location>
        <begin position="29"/>
        <end position="100"/>
    </location>
</feature>
<reference evidence="11" key="1">
    <citation type="submission" date="2021-05" db="EMBL/GenBank/DDBJ databases">
        <authorList>
            <person name="Pietrasiak N."/>
            <person name="Ward R."/>
            <person name="Stajich J.E."/>
            <person name="Kurbessoian T."/>
        </authorList>
    </citation>
    <scope>NUCLEOTIDE SEQUENCE</scope>
    <source>
        <strain evidence="11">GSE-TBD4-15B</strain>
    </source>
</reference>
<dbReference type="SUPFAM" id="SSF51161">
    <property type="entry name" value="Trimeric LpxA-like enzymes"/>
    <property type="match status" value="1"/>
</dbReference>
<comment type="function">
    <text evidence="7">Catalyzes the N-acylation of UDP-3-O-acylglucosamine using 3-hydroxyacyl-ACP as the acyl donor. Is involved in the biosynthesis of lipid A, a phosphorylated glycolipid that anchors the lipopolysaccharide to the outer membrane of the cell.</text>
</comment>
<keyword evidence="6 7" id="KW-0012">Acyltransferase</keyword>
<dbReference type="Gene3D" id="3.40.1390.10">
    <property type="entry name" value="MurE/MurF, N-terminal domain"/>
    <property type="match status" value="1"/>
</dbReference>
<feature type="domain" description="Mannose-1-phosphate guanyltransferase C-terminal" evidence="10">
    <location>
        <begin position="114"/>
        <end position="193"/>
    </location>
</feature>
<dbReference type="GO" id="GO:0043886">
    <property type="term" value="F:structural constituent of carboxysome shell"/>
    <property type="evidence" value="ECO:0007669"/>
    <property type="project" value="UniProtKB-ARBA"/>
</dbReference>
<dbReference type="Pfam" id="PF04613">
    <property type="entry name" value="LpxD"/>
    <property type="match status" value="1"/>
</dbReference>
<dbReference type="PANTHER" id="PTHR43378">
    <property type="entry name" value="UDP-3-O-ACYLGLUCOSAMINE N-ACYLTRANSFERASE"/>
    <property type="match status" value="1"/>
</dbReference>
<keyword evidence="5 7" id="KW-0443">Lipid metabolism</keyword>
<keyword evidence="4 7" id="KW-0677">Repeat</keyword>
<keyword evidence="3 7" id="KW-0808">Transferase</keyword>
<dbReference type="EC" id="2.3.1.191" evidence="7"/>
<accession>A0A951PBS9</accession>
<evidence type="ECO:0000256" key="8">
    <source>
        <dbReference type="SAM" id="Coils"/>
    </source>
</evidence>
<keyword evidence="8" id="KW-0175">Coiled coil</keyword>
<protein>
    <recommendedName>
        <fullName evidence="7">UDP-3-O-acylglucosamine N-acyltransferase</fullName>
        <ecNumber evidence="7">2.3.1.191</ecNumber>
    </recommendedName>
</protein>
<gene>
    <name evidence="7 11" type="primary">lpxD</name>
    <name evidence="11" type="ORF">KME07_14655</name>
</gene>
<comment type="pathway">
    <text evidence="7">Bacterial outer membrane biogenesis; LPS lipid A biosynthesis.</text>
</comment>
<evidence type="ECO:0000259" key="10">
    <source>
        <dbReference type="Pfam" id="PF25087"/>
    </source>
</evidence>
<dbReference type="GO" id="GO:0031470">
    <property type="term" value="C:carboxysome"/>
    <property type="evidence" value="ECO:0007669"/>
    <property type="project" value="UniProtKB-ARBA"/>
</dbReference>
<dbReference type="HAMAP" id="MF_00523">
    <property type="entry name" value="LpxD"/>
    <property type="match status" value="1"/>
</dbReference>
<evidence type="ECO:0000313" key="12">
    <source>
        <dbReference type="Proteomes" id="UP000707356"/>
    </source>
</evidence>
<dbReference type="InterPro" id="IPR020573">
    <property type="entry name" value="UDP_GlcNAc_AcTrfase_non-rep"/>
</dbReference>
<evidence type="ECO:0000256" key="3">
    <source>
        <dbReference type="ARBA" id="ARBA00022679"/>
    </source>
</evidence>
<evidence type="ECO:0000256" key="1">
    <source>
        <dbReference type="ARBA" id="ARBA00022516"/>
    </source>
</evidence>
<dbReference type="CDD" id="cd03352">
    <property type="entry name" value="LbH_LpxD"/>
    <property type="match status" value="1"/>
</dbReference>
<evidence type="ECO:0000313" key="11">
    <source>
        <dbReference type="EMBL" id="MBW4466661.1"/>
    </source>
</evidence>
<name>A0A951PBS9_9CYAN</name>
<organism evidence="11 12">
    <name type="scientific">Pegethrix bostrychoides GSE-TBD4-15B</name>
    <dbReference type="NCBI Taxonomy" id="2839662"/>
    <lineage>
        <taxon>Bacteria</taxon>
        <taxon>Bacillati</taxon>
        <taxon>Cyanobacteriota</taxon>
        <taxon>Cyanophyceae</taxon>
        <taxon>Oculatellales</taxon>
        <taxon>Oculatellaceae</taxon>
        <taxon>Pegethrix</taxon>
    </lineage>
</organism>
<comment type="subunit">
    <text evidence="7">Homotrimer.</text>
</comment>
<feature type="active site" description="Proton acceptor" evidence="7">
    <location>
        <position position="251"/>
    </location>
</feature>
<reference evidence="11" key="2">
    <citation type="journal article" date="2022" name="Microbiol. Resour. Announc.">
        <title>Metagenome Sequencing to Explore Phylogenomics of Terrestrial Cyanobacteria.</title>
        <authorList>
            <person name="Ward R.D."/>
            <person name="Stajich J.E."/>
            <person name="Johansen J.R."/>
            <person name="Huntemann M."/>
            <person name="Clum A."/>
            <person name="Foster B."/>
            <person name="Foster B."/>
            <person name="Roux S."/>
            <person name="Palaniappan K."/>
            <person name="Varghese N."/>
            <person name="Mukherjee S."/>
            <person name="Reddy T.B.K."/>
            <person name="Daum C."/>
            <person name="Copeland A."/>
            <person name="Chen I.A."/>
            <person name="Ivanova N.N."/>
            <person name="Kyrpides N.C."/>
            <person name="Shapiro N."/>
            <person name="Eloe-Fadrosh E.A."/>
            <person name="Pietrasiak N."/>
        </authorList>
    </citation>
    <scope>NUCLEOTIDE SEQUENCE</scope>
    <source>
        <strain evidence="11">GSE-TBD4-15B</strain>
    </source>
</reference>
<dbReference type="PANTHER" id="PTHR43378:SF2">
    <property type="entry name" value="UDP-3-O-ACYLGLUCOSAMINE N-ACYLTRANSFERASE 1, MITOCHONDRIAL-RELATED"/>
    <property type="match status" value="1"/>
</dbReference>
<evidence type="ECO:0000256" key="6">
    <source>
        <dbReference type="ARBA" id="ARBA00023315"/>
    </source>
</evidence>
<comment type="catalytic activity">
    <reaction evidence="7">
        <text>a UDP-3-O-[(3R)-3-hydroxyacyl]-alpha-D-glucosamine + a (3R)-hydroxyacyl-[ACP] = a UDP-2-N,3-O-bis[(3R)-3-hydroxyacyl]-alpha-D-glucosamine + holo-[ACP] + H(+)</text>
        <dbReference type="Rhea" id="RHEA:53836"/>
        <dbReference type="Rhea" id="RHEA-COMP:9685"/>
        <dbReference type="Rhea" id="RHEA-COMP:9945"/>
        <dbReference type="ChEBI" id="CHEBI:15378"/>
        <dbReference type="ChEBI" id="CHEBI:64479"/>
        <dbReference type="ChEBI" id="CHEBI:78827"/>
        <dbReference type="ChEBI" id="CHEBI:137740"/>
        <dbReference type="ChEBI" id="CHEBI:137748"/>
        <dbReference type="EC" id="2.3.1.191"/>
    </reaction>
</comment>
<comment type="caution">
    <text evidence="11">The sequence shown here is derived from an EMBL/GenBank/DDBJ whole genome shotgun (WGS) entry which is preliminary data.</text>
</comment>
<sequence length="370" mass="39310">MKFSELLQQLELEVEIQEQHSLLEHPSCDPELLGLSAIEEAASGTLSYIEGGRFASQIQTTAASAVILPVDAKLQNQASQRQIAWISSPTPKLLFAKAVRQFYQPFQPAPGVHPTAIIHPTATLGSDVSIGAYCVIQANVTLGERVCLHPQVVIYPDVSIGERTLLHSGAVIHERTQIGADCVIHSGAVIGAEGFGFVPAAESWVKLEQSGRAVLEDRVEVGCNATVDRPAVGETRIGAGSKLDNLVHVGHNCQISPNCILAAQVGMAGGAKAGGWVILGGQTGVANQTEIGERVQAGAKAGLHGKIAPGSIMMGNPASPYRTFLKASALYNRLPELHQSLRQMQQQMAELQQQIQALEAAAQPETNHEI</sequence>
<dbReference type="GO" id="GO:0016020">
    <property type="term" value="C:membrane"/>
    <property type="evidence" value="ECO:0007669"/>
    <property type="project" value="GOC"/>
</dbReference>
<dbReference type="EMBL" id="JAHHHV010000070">
    <property type="protein sequence ID" value="MBW4466661.1"/>
    <property type="molecule type" value="Genomic_DNA"/>
</dbReference>